<dbReference type="Gene3D" id="3.40.50.720">
    <property type="entry name" value="NAD(P)-binding Rossmann-like Domain"/>
    <property type="match status" value="1"/>
</dbReference>
<evidence type="ECO:0000313" key="2">
    <source>
        <dbReference type="EMBL" id="MEM5339793.1"/>
    </source>
</evidence>
<reference evidence="3" key="2">
    <citation type="submission" date="2019-08" db="EMBL/GenBank/DDBJ databases">
        <authorList>
            <person name="Im W.-T."/>
        </authorList>
    </citation>
    <scope>NUCLEOTIDE SEQUENCE</scope>
    <source>
        <strain evidence="3">NF 2-5-3</strain>
    </source>
</reference>
<comment type="caution">
    <text evidence="3">The sequence shown here is derived from an EMBL/GenBank/DDBJ whole genome shotgun (WGS) entry which is preliminary data.</text>
</comment>
<dbReference type="Proteomes" id="UP001481677">
    <property type="component" value="Unassembled WGS sequence"/>
</dbReference>
<protein>
    <submittedName>
        <fullName evidence="2">NAD(P)-dependent oxidoreductase</fullName>
    </submittedName>
</protein>
<reference evidence="3 4" key="1">
    <citation type="journal article" date="2018" name="Int. J. Syst. Evol. Microbiol.">
        <title>Paraburkholderia azotifigens sp. nov., a nitrogen-fixing bacterium isolated from paddy soil.</title>
        <authorList>
            <person name="Choi G.M."/>
            <person name="Im W.T."/>
        </authorList>
    </citation>
    <scope>NUCLEOTIDE SEQUENCE [LARGE SCALE GENOMIC DNA]</scope>
    <source>
        <strain evidence="3 4">NF 2-5-3</strain>
    </source>
</reference>
<accession>A0A5C6VGW6</accession>
<dbReference type="EMBL" id="VOQS01000003">
    <property type="protein sequence ID" value="TXC84139.1"/>
    <property type="molecule type" value="Genomic_DNA"/>
</dbReference>
<evidence type="ECO:0000259" key="1">
    <source>
        <dbReference type="Pfam" id="PF02826"/>
    </source>
</evidence>
<dbReference type="Pfam" id="PF02826">
    <property type="entry name" value="2-Hacid_dh_C"/>
    <property type="match status" value="1"/>
</dbReference>
<keyword evidence="5" id="KW-1185">Reference proteome</keyword>
<evidence type="ECO:0000313" key="3">
    <source>
        <dbReference type="EMBL" id="TXC84139.1"/>
    </source>
</evidence>
<gene>
    <name evidence="3" type="ORF">FRZ40_27955</name>
    <name evidence="2" type="ORF">V4C56_09140</name>
</gene>
<dbReference type="Proteomes" id="UP000321776">
    <property type="component" value="Unassembled WGS sequence"/>
</dbReference>
<dbReference type="SUPFAM" id="SSF51735">
    <property type="entry name" value="NAD(P)-binding Rossmann-fold domains"/>
    <property type="match status" value="1"/>
</dbReference>
<feature type="domain" description="D-isomer specific 2-hydroxyacid dehydrogenase NAD-binding" evidence="1">
    <location>
        <begin position="12"/>
        <end position="64"/>
    </location>
</feature>
<dbReference type="RefSeq" id="WP_147236266.1">
    <property type="nucleotide sequence ID" value="NZ_JAZHFZ010000013.1"/>
</dbReference>
<name>A0A5C6VGW6_9BURK</name>
<dbReference type="InterPro" id="IPR036291">
    <property type="entry name" value="NAD(P)-bd_dom_sf"/>
</dbReference>
<evidence type="ECO:0000313" key="4">
    <source>
        <dbReference type="Proteomes" id="UP000321776"/>
    </source>
</evidence>
<sequence>MQRRGPVSGRIAAPDVERVELDVLCGQSDYISLHSPLTPGTRKLIDARRLALIKPNTIVVNTARLPHRLRYRLDFGKAGKL</sequence>
<dbReference type="AlphaFoldDB" id="A0A5C6VGW6"/>
<dbReference type="InterPro" id="IPR006140">
    <property type="entry name" value="D-isomer_DH_NAD-bd"/>
</dbReference>
<proteinExistence type="predicted"/>
<organism evidence="3 4">
    <name type="scientific">Paraburkholderia azotifigens</name>
    <dbReference type="NCBI Taxonomy" id="2057004"/>
    <lineage>
        <taxon>Bacteria</taxon>
        <taxon>Pseudomonadati</taxon>
        <taxon>Pseudomonadota</taxon>
        <taxon>Betaproteobacteria</taxon>
        <taxon>Burkholderiales</taxon>
        <taxon>Burkholderiaceae</taxon>
        <taxon>Paraburkholderia</taxon>
    </lineage>
</organism>
<dbReference type="EMBL" id="JAZHGA010000005">
    <property type="protein sequence ID" value="MEM5339793.1"/>
    <property type="molecule type" value="Genomic_DNA"/>
</dbReference>
<reference evidence="2 5" key="3">
    <citation type="submission" date="2024-01" db="EMBL/GenBank/DDBJ databases">
        <title>The diversity of rhizobia nodulating Mimosa spp. in eleven states of Brazil covering several biomes is determined by host plant, location, and edaphic factors.</title>
        <authorList>
            <person name="Rouws L."/>
            <person name="Barauna A."/>
            <person name="Beukes C."/>
            <person name="De Faria S.M."/>
            <person name="Gross E."/>
            <person name="Dos Reis Junior F.B."/>
            <person name="Simon M."/>
            <person name="Maluk M."/>
            <person name="Odee D.W."/>
            <person name="Kenicer G."/>
            <person name="Young J.P.W."/>
            <person name="Reis V.M."/>
            <person name="Zilli J."/>
            <person name="James E.K."/>
        </authorList>
    </citation>
    <scope>NUCLEOTIDE SEQUENCE [LARGE SCALE GENOMIC DNA]</scope>
    <source>
        <strain evidence="2 5">JPY530</strain>
    </source>
</reference>
<evidence type="ECO:0000313" key="5">
    <source>
        <dbReference type="Proteomes" id="UP001481677"/>
    </source>
</evidence>
<dbReference type="GO" id="GO:0051287">
    <property type="term" value="F:NAD binding"/>
    <property type="evidence" value="ECO:0007669"/>
    <property type="project" value="InterPro"/>
</dbReference>